<feature type="domain" description="Tyr recombinase" evidence="5">
    <location>
        <begin position="164"/>
        <end position="368"/>
    </location>
</feature>
<evidence type="ECO:0000256" key="1">
    <source>
        <dbReference type="ARBA" id="ARBA00008857"/>
    </source>
</evidence>
<accession>A0ABY7WNV0</accession>
<name>A0ABY7WNV0_9LACO</name>
<keyword evidence="4" id="KW-0233">DNA recombination</keyword>
<evidence type="ECO:0000256" key="2">
    <source>
        <dbReference type="ARBA" id="ARBA00022908"/>
    </source>
</evidence>
<keyword evidence="2" id="KW-0229">DNA integration</keyword>
<comment type="similarity">
    <text evidence="1">Belongs to the 'phage' integrase family.</text>
</comment>
<dbReference type="InterPro" id="IPR013762">
    <property type="entry name" value="Integrase-like_cat_sf"/>
</dbReference>
<keyword evidence="7" id="KW-1185">Reference proteome</keyword>
<dbReference type="CDD" id="cd01189">
    <property type="entry name" value="INT_ICEBs1_C_like"/>
    <property type="match status" value="1"/>
</dbReference>
<reference evidence="6 7" key="1">
    <citation type="submission" date="2023-02" db="EMBL/GenBank/DDBJ databases">
        <title>Genome sequence of Lacticaseibacillus sp. KACC 23028.</title>
        <authorList>
            <person name="Kim S."/>
            <person name="Heo J."/>
            <person name="Kwon S.-W."/>
        </authorList>
    </citation>
    <scope>NUCLEOTIDE SEQUENCE [LARGE SCALE GENOMIC DNA]</scope>
    <source>
        <strain evidence="6 7">KACC 23028</strain>
    </source>
</reference>
<dbReference type="Pfam" id="PF00589">
    <property type="entry name" value="Phage_integrase"/>
    <property type="match status" value="1"/>
</dbReference>
<proteinExistence type="inferred from homology"/>
<dbReference type="Gene3D" id="1.10.150.130">
    <property type="match status" value="1"/>
</dbReference>
<dbReference type="Gene3D" id="1.10.443.10">
    <property type="entry name" value="Intergrase catalytic core"/>
    <property type="match status" value="1"/>
</dbReference>
<dbReference type="InterPro" id="IPR050808">
    <property type="entry name" value="Phage_Integrase"/>
</dbReference>
<dbReference type="SUPFAM" id="SSF56349">
    <property type="entry name" value="DNA breaking-rejoining enzymes"/>
    <property type="match status" value="1"/>
</dbReference>
<dbReference type="InterPro" id="IPR011010">
    <property type="entry name" value="DNA_brk_join_enz"/>
</dbReference>
<dbReference type="Pfam" id="PF14657">
    <property type="entry name" value="Arm-DNA-bind_4"/>
    <property type="match status" value="1"/>
</dbReference>
<dbReference type="Proteomes" id="UP001220377">
    <property type="component" value="Chromosome"/>
</dbReference>
<evidence type="ECO:0000256" key="3">
    <source>
        <dbReference type="ARBA" id="ARBA00023125"/>
    </source>
</evidence>
<evidence type="ECO:0000259" key="5">
    <source>
        <dbReference type="PROSITE" id="PS51898"/>
    </source>
</evidence>
<dbReference type="EMBL" id="CP117884">
    <property type="protein sequence ID" value="WDF81867.1"/>
    <property type="molecule type" value="Genomic_DNA"/>
</dbReference>
<dbReference type="PROSITE" id="PS51898">
    <property type="entry name" value="TYR_RECOMBINASE"/>
    <property type="match status" value="1"/>
</dbReference>
<dbReference type="PANTHER" id="PTHR30629">
    <property type="entry name" value="PROPHAGE INTEGRASE"/>
    <property type="match status" value="1"/>
</dbReference>
<dbReference type="RefSeq" id="WP_274258920.1">
    <property type="nucleotide sequence ID" value="NZ_CP117884.1"/>
</dbReference>
<keyword evidence="3" id="KW-0238">DNA-binding</keyword>
<evidence type="ECO:0000256" key="4">
    <source>
        <dbReference type="ARBA" id="ARBA00023172"/>
    </source>
</evidence>
<protein>
    <submittedName>
        <fullName evidence="6">Tyrosine-type recombinase/integrase</fullName>
    </submittedName>
</protein>
<dbReference type="InterPro" id="IPR002104">
    <property type="entry name" value="Integrase_catalytic"/>
</dbReference>
<dbReference type="PANTHER" id="PTHR30629:SF2">
    <property type="entry name" value="PROPHAGE INTEGRASE INTS-RELATED"/>
    <property type="match status" value="1"/>
</dbReference>
<evidence type="ECO:0000313" key="6">
    <source>
        <dbReference type="EMBL" id="WDF81867.1"/>
    </source>
</evidence>
<dbReference type="InterPro" id="IPR010998">
    <property type="entry name" value="Integrase_recombinase_N"/>
</dbReference>
<gene>
    <name evidence="6" type="ORF">PQ472_07995</name>
</gene>
<evidence type="ECO:0000313" key="7">
    <source>
        <dbReference type="Proteomes" id="UP001220377"/>
    </source>
</evidence>
<sequence>MASITKRGSKWQYRVSWRDADGKQHSKNKSGFRTKTEAANDARQAELELSQGANLNRGELSLPDYWHDWYTTYKSGKRATATEYFYPIIEKTLKQYFGKETIKDVTPTEWQTFLNQYATNHSHATGTKVNGYVRAMVRSAINEQTLRSDFTFDAEVGGSKGIKESNKYLQLDKFKQVNQIAFERATFNYLSYVGIVIGAQSGMRASEVLGLTWDCIDYENHTLTVNKSWDYIHKKELKATKNEASNRVIEVLPSVTELLKKIHTQQIEWEMKSGHRNPLELVFMSNRGTVLTDAALNKTLSKIETEIDIPIEHQIRFHGLRHTHVSYLISQGLSIYYISKRLGHAGIQITMSTYSHLLDAQRSEQASKAVAALGMLQ</sequence>
<dbReference type="InterPro" id="IPR028259">
    <property type="entry name" value="AP2-like_int_N"/>
</dbReference>
<organism evidence="6 7">
    <name type="scientific">Lacticaseibacillus pabuli</name>
    <dbReference type="NCBI Taxonomy" id="3025672"/>
    <lineage>
        <taxon>Bacteria</taxon>
        <taxon>Bacillati</taxon>
        <taxon>Bacillota</taxon>
        <taxon>Bacilli</taxon>
        <taxon>Lactobacillales</taxon>
        <taxon>Lactobacillaceae</taxon>
        <taxon>Lacticaseibacillus</taxon>
    </lineage>
</organism>